<organism evidence="1 2">
    <name type="scientific">Helianthus annuus</name>
    <name type="common">Common sunflower</name>
    <dbReference type="NCBI Taxonomy" id="4232"/>
    <lineage>
        <taxon>Eukaryota</taxon>
        <taxon>Viridiplantae</taxon>
        <taxon>Streptophyta</taxon>
        <taxon>Embryophyta</taxon>
        <taxon>Tracheophyta</taxon>
        <taxon>Spermatophyta</taxon>
        <taxon>Magnoliopsida</taxon>
        <taxon>eudicotyledons</taxon>
        <taxon>Gunneridae</taxon>
        <taxon>Pentapetalae</taxon>
        <taxon>asterids</taxon>
        <taxon>campanulids</taxon>
        <taxon>Asterales</taxon>
        <taxon>Asteraceae</taxon>
        <taxon>Asteroideae</taxon>
        <taxon>Heliantheae alliance</taxon>
        <taxon>Heliantheae</taxon>
        <taxon>Helianthus</taxon>
    </lineage>
</organism>
<dbReference type="AlphaFoldDB" id="A0A9K3J163"/>
<gene>
    <name evidence="1" type="ORF">HanXRQr2_Chr05g0213841</name>
</gene>
<evidence type="ECO:0000313" key="2">
    <source>
        <dbReference type="Proteomes" id="UP000215914"/>
    </source>
</evidence>
<reference evidence="1" key="2">
    <citation type="submission" date="2020-06" db="EMBL/GenBank/DDBJ databases">
        <title>Helianthus annuus Genome sequencing and assembly Release 2.</title>
        <authorList>
            <person name="Gouzy J."/>
            <person name="Langlade N."/>
            <person name="Munos S."/>
        </authorList>
    </citation>
    <scope>NUCLEOTIDE SEQUENCE</scope>
    <source>
        <tissue evidence="1">Leaves</tissue>
    </source>
</reference>
<accession>A0A9K3J163</accession>
<name>A0A9K3J163_HELAN</name>
<dbReference type="EMBL" id="MNCJ02000320">
    <property type="protein sequence ID" value="KAF5805810.1"/>
    <property type="molecule type" value="Genomic_DNA"/>
</dbReference>
<keyword evidence="2" id="KW-1185">Reference proteome</keyword>
<reference evidence="1" key="1">
    <citation type="journal article" date="2017" name="Nature">
        <title>The sunflower genome provides insights into oil metabolism, flowering and Asterid evolution.</title>
        <authorList>
            <person name="Badouin H."/>
            <person name="Gouzy J."/>
            <person name="Grassa C.J."/>
            <person name="Murat F."/>
            <person name="Staton S.E."/>
            <person name="Cottret L."/>
            <person name="Lelandais-Briere C."/>
            <person name="Owens G.L."/>
            <person name="Carrere S."/>
            <person name="Mayjonade B."/>
            <person name="Legrand L."/>
            <person name="Gill N."/>
            <person name="Kane N.C."/>
            <person name="Bowers J.E."/>
            <person name="Hubner S."/>
            <person name="Bellec A."/>
            <person name="Berard A."/>
            <person name="Berges H."/>
            <person name="Blanchet N."/>
            <person name="Boniface M.C."/>
            <person name="Brunel D."/>
            <person name="Catrice O."/>
            <person name="Chaidir N."/>
            <person name="Claudel C."/>
            <person name="Donnadieu C."/>
            <person name="Faraut T."/>
            <person name="Fievet G."/>
            <person name="Helmstetter N."/>
            <person name="King M."/>
            <person name="Knapp S.J."/>
            <person name="Lai Z."/>
            <person name="Le Paslier M.C."/>
            <person name="Lippi Y."/>
            <person name="Lorenzon L."/>
            <person name="Mandel J.R."/>
            <person name="Marage G."/>
            <person name="Marchand G."/>
            <person name="Marquand E."/>
            <person name="Bret-Mestries E."/>
            <person name="Morien E."/>
            <person name="Nambeesan S."/>
            <person name="Nguyen T."/>
            <person name="Pegot-Espagnet P."/>
            <person name="Pouilly N."/>
            <person name="Raftis F."/>
            <person name="Sallet E."/>
            <person name="Schiex T."/>
            <person name="Thomas J."/>
            <person name="Vandecasteele C."/>
            <person name="Vares D."/>
            <person name="Vear F."/>
            <person name="Vautrin S."/>
            <person name="Crespi M."/>
            <person name="Mangin B."/>
            <person name="Burke J.M."/>
            <person name="Salse J."/>
            <person name="Munos S."/>
            <person name="Vincourt P."/>
            <person name="Rieseberg L.H."/>
            <person name="Langlade N.B."/>
        </authorList>
    </citation>
    <scope>NUCLEOTIDE SEQUENCE</scope>
    <source>
        <tissue evidence="1">Leaves</tissue>
    </source>
</reference>
<protein>
    <submittedName>
        <fullName evidence="1">Uncharacterized protein</fullName>
    </submittedName>
</protein>
<dbReference type="Gramene" id="mRNA:HanXRQr2_Chr05g0213841">
    <property type="protein sequence ID" value="mRNA:HanXRQr2_Chr05g0213841"/>
    <property type="gene ID" value="HanXRQr2_Chr05g0213841"/>
</dbReference>
<sequence length="41" mass="4504">MKGRLVAASLQQRTLSKPGLSNSWSLQACNREGRAEEMKGN</sequence>
<dbReference type="Proteomes" id="UP000215914">
    <property type="component" value="Unassembled WGS sequence"/>
</dbReference>
<evidence type="ECO:0000313" key="1">
    <source>
        <dbReference type="EMBL" id="KAF5805810.1"/>
    </source>
</evidence>
<dbReference type="PROSITE" id="PS51257">
    <property type="entry name" value="PROKAR_LIPOPROTEIN"/>
    <property type="match status" value="1"/>
</dbReference>
<comment type="caution">
    <text evidence="1">The sequence shown here is derived from an EMBL/GenBank/DDBJ whole genome shotgun (WGS) entry which is preliminary data.</text>
</comment>
<proteinExistence type="predicted"/>